<proteinExistence type="predicted"/>
<dbReference type="PANTHER" id="PTHR43000">
    <property type="entry name" value="DTDP-D-GLUCOSE 4,6-DEHYDRATASE-RELATED"/>
    <property type="match status" value="1"/>
</dbReference>
<keyword evidence="2" id="KW-0456">Lyase</keyword>
<accession>A0ABY5L8A2</accession>
<dbReference type="InterPro" id="IPR036291">
    <property type="entry name" value="NAD(P)-bd_dom_sf"/>
</dbReference>
<feature type="domain" description="NAD(P)-binding" evidence="1">
    <location>
        <begin position="27"/>
        <end position="262"/>
    </location>
</feature>
<sequence length="276" mass="29401">MTGGQGFTGRYLADALVAAGHEPSAFAADVTDRAAVEAAVDAARPDAVIHLAASAFVHSDDVVGFYAINQIGTFHLLDALARTAPGVPVLLASSATIYGNAASGYLTEDAPCAPANHYAASKLAMEIGARLWADRFPIVTVRPFNYTGRGQDERYLIAKIVAHFRRRDAVIELGNLDVARDFGDVRAVVQAYVGLIEQRTGGVYNVCTGAVHSIRDIIAMCQAITGHAIEVRVNPAFVRANDVALLAGNPARLRAALPQWQVPTMHDTLAWMLEPA</sequence>
<dbReference type="RefSeq" id="WP_256505969.1">
    <property type="nucleotide sequence ID" value="NZ_CP101740.1"/>
</dbReference>
<dbReference type="GO" id="GO:0008446">
    <property type="term" value="F:GDP-mannose 4,6-dehydratase activity"/>
    <property type="evidence" value="ECO:0007669"/>
    <property type="project" value="UniProtKB-EC"/>
</dbReference>
<dbReference type="SUPFAM" id="SSF51735">
    <property type="entry name" value="NAD(P)-binding Rossmann-fold domains"/>
    <property type="match status" value="1"/>
</dbReference>
<dbReference type="EC" id="4.2.1.47" evidence="2"/>
<reference evidence="2" key="1">
    <citation type="submission" date="2022-07" db="EMBL/GenBank/DDBJ databases">
        <title>Sphingomonas sp. nov., a novel bacterium isolated from the north slope of the Mount Everest.</title>
        <authorList>
            <person name="Cui X."/>
            <person name="Liu Y."/>
        </authorList>
    </citation>
    <scope>NUCLEOTIDE SEQUENCE</scope>
    <source>
        <strain evidence="2">S5-59</strain>
    </source>
</reference>
<evidence type="ECO:0000313" key="2">
    <source>
        <dbReference type="EMBL" id="UUL82181.1"/>
    </source>
</evidence>
<gene>
    <name evidence="2" type="ORF">NMP03_13460</name>
</gene>
<organism evidence="2 3">
    <name type="scientific">Sphingomonas qomolangmaensis</name>
    <dbReference type="NCBI Taxonomy" id="2918765"/>
    <lineage>
        <taxon>Bacteria</taxon>
        <taxon>Pseudomonadati</taxon>
        <taxon>Pseudomonadota</taxon>
        <taxon>Alphaproteobacteria</taxon>
        <taxon>Sphingomonadales</taxon>
        <taxon>Sphingomonadaceae</taxon>
        <taxon>Sphingomonas</taxon>
    </lineage>
</organism>
<dbReference type="Gene3D" id="3.40.50.720">
    <property type="entry name" value="NAD(P)-binding Rossmann-like Domain"/>
    <property type="match status" value="1"/>
</dbReference>
<evidence type="ECO:0000259" key="1">
    <source>
        <dbReference type="Pfam" id="PF16363"/>
    </source>
</evidence>
<evidence type="ECO:0000313" key="3">
    <source>
        <dbReference type="Proteomes" id="UP001058533"/>
    </source>
</evidence>
<protein>
    <submittedName>
        <fullName evidence="2">GDP-mannose 4,6-dehydratase</fullName>
        <ecNumber evidence="2">4.2.1.47</ecNumber>
    </submittedName>
</protein>
<name>A0ABY5L8A2_9SPHN</name>
<dbReference type="Pfam" id="PF16363">
    <property type="entry name" value="GDP_Man_Dehyd"/>
    <property type="match status" value="1"/>
</dbReference>
<dbReference type="Gene3D" id="3.90.25.10">
    <property type="entry name" value="UDP-galactose 4-epimerase, domain 1"/>
    <property type="match status" value="1"/>
</dbReference>
<keyword evidence="3" id="KW-1185">Reference proteome</keyword>
<dbReference type="InterPro" id="IPR016040">
    <property type="entry name" value="NAD(P)-bd_dom"/>
</dbReference>
<dbReference type="EMBL" id="CP101740">
    <property type="protein sequence ID" value="UUL82181.1"/>
    <property type="molecule type" value="Genomic_DNA"/>
</dbReference>
<dbReference type="Proteomes" id="UP001058533">
    <property type="component" value="Chromosome"/>
</dbReference>